<evidence type="ECO:0000313" key="1">
    <source>
        <dbReference type="EMBL" id="JAP11388.1"/>
    </source>
</evidence>
<protein>
    <submittedName>
        <fullName evidence="1">Putative ovule protein</fullName>
    </submittedName>
</protein>
<proteinExistence type="predicted"/>
<accession>A0A0V0GTH0</accession>
<dbReference type="EMBL" id="GEDG01031411">
    <property type="protein sequence ID" value="JAP11388.1"/>
    <property type="molecule type" value="Transcribed_RNA"/>
</dbReference>
<sequence length="79" mass="9204">MATLKRMSFNGSYYVFNIYFHKSRVLAVFFQMTSTINELHTARFCESSSCKEYDNHIHGTVSHHQALGYSPVHNLRRCS</sequence>
<reference evidence="1" key="1">
    <citation type="submission" date="2015-12" db="EMBL/GenBank/DDBJ databases">
        <title>Gene expression during late stages of embryo sac development: a critical building block for successful pollen-pistil interactions.</title>
        <authorList>
            <person name="Liu Y."/>
            <person name="Joly V."/>
            <person name="Sabar M."/>
            <person name="Matton D.P."/>
        </authorList>
    </citation>
    <scope>NUCLEOTIDE SEQUENCE</scope>
</reference>
<dbReference type="AlphaFoldDB" id="A0A0V0GTH0"/>
<name>A0A0V0GTH0_SOLCH</name>
<organism evidence="1">
    <name type="scientific">Solanum chacoense</name>
    <name type="common">Chaco potato</name>
    <dbReference type="NCBI Taxonomy" id="4108"/>
    <lineage>
        <taxon>Eukaryota</taxon>
        <taxon>Viridiplantae</taxon>
        <taxon>Streptophyta</taxon>
        <taxon>Embryophyta</taxon>
        <taxon>Tracheophyta</taxon>
        <taxon>Spermatophyta</taxon>
        <taxon>Magnoliopsida</taxon>
        <taxon>eudicotyledons</taxon>
        <taxon>Gunneridae</taxon>
        <taxon>Pentapetalae</taxon>
        <taxon>asterids</taxon>
        <taxon>lamiids</taxon>
        <taxon>Solanales</taxon>
        <taxon>Solanaceae</taxon>
        <taxon>Solanoideae</taxon>
        <taxon>Solaneae</taxon>
        <taxon>Solanum</taxon>
    </lineage>
</organism>